<dbReference type="PANTHER" id="PTHR33577:SF1">
    <property type="entry name" value="HEME HALOPEROXIDASE FAMILY PROFILE DOMAIN-CONTAINING PROTEIN"/>
    <property type="match status" value="1"/>
</dbReference>
<evidence type="ECO:0000256" key="4">
    <source>
        <dbReference type="ARBA" id="ARBA00022723"/>
    </source>
</evidence>
<keyword evidence="8" id="KW-0732">Signal</keyword>
<dbReference type="InterPro" id="IPR036851">
    <property type="entry name" value="Chloroperoxidase-like_sf"/>
</dbReference>
<keyword evidence="3" id="KW-0349">Heme</keyword>
<keyword evidence="2" id="KW-0575">Peroxidase</keyword>
<dbReference type="InterPro" id="IPR000028">
    <property type="entry name" value="Chloroperoxidase"/>
</dbReference>
<gene>
    <name evidence="10" type="ORF">BEMITA_LOCUS11247</name>
</gene>
<proteinExistence type="inferred from homology"/>
<feature type="signal peptide" evidence="8">
    <location>
        <begin position="1"/>
        <end position="20"/>
    </location>
</feature>
<dbReference type="SUPFAM" id="SSF47571">
    <property type="entry name" value="Cloroperoxidase"/>
    <property type="match status" value="1"/>
</dbReference>
<accession>A0A9P0F8T8</accession>
<name>A0A9P0F8T8_BEMTA</name>
<sequence length="401" mass="44450">MQCSRTVTIVILAIISRVSSLSFDAERQGISTSGDHKFIAPNFTNGDQRGPCPALNSLSNHGYMSRNGVVSFRESAAACIRVFGLGEDIANLLAIYGALFDGNGTYYSIGGETPLVKTGPSPFNTAKGLSNSHNNYEGDASPTRCDLYLCEEAFLLRLEYFIALYNRKAKNSDAGYDINVFFDHYKARRNNSIFTNPFYFSCPFNLIATAGAYSFSPRLMANHSAEHPDGRLYGEVLKSFFAVSGAEGDFKYKEGHERIPDNWYRRSLLAPYTLLNLLEDFSTAARRNPNIVAIGGNTGQINSFTLADVGNLTFGAYNTRNLRKGNNFACFAFQFFQAAPNFLETLGFIVFALVDRTFLTFLDAVGFNVSRTLSCPTLERYDVIALKNFPGFNRSLNDNKQ</sequence>
<keyword evidence="5" id="KW-0560">Oxidoreductase</keyword>
<comment type="cofactor">
    <cofactor evidence="1">
        <name>heme b</name>
        <dbReference type="ChEBI" id="CHEBI:60344"/>
    </cofactor>
</comment>
<organism evidence="10 11">
    <name type="scientific">Bemisia tabaci</name>
    <name type="common">Sweetpotato whitefly</name>
    <name type="synonym">Aleurodes tabaci</name>
    <dbReference type="NCBI Taxonomy" id="7038"/>
    <lineage>
        <taxon>Eukaryota</taxon>
        <taxon>Metazoa</taxon>
        <taxon>Ecdysozoa</taxon>
        <taxon>Arthropoda</taxon>
        <taxon>Hexapoda</taxon>
        <taxon>Insecta</taxon>
        <taxon>Pterygota</taxon>
        <taxon>Neoptera</taxon>
        <taxon>Paraneoptera</taxon>
        <taxon>Hemiptera</taxon>
        <taxon>Sternorrhyncha</taxon>
        <taxon>Aleyrodoidea</taxon>
        <taxon>Aleyrodidae</taxon>
        <taxon>Aleyrodinae</taxon>
        <taxon>Bemisia</taxon>
    </lineage>
</organism>
<evidence type="ECO:0000259" key="9">
    <source>
        <dbReference type="PROSITE" id="PS51405"/>
    </source>
</evidence>
<reference evidence="10" key="1">
    <citation type="submission" date="2021-12" db="EMBL/GenBank/DDBJ databases">
        <authorList>
            <person name="King R."/>
        </authorList>
    </citation>
    <scope>NUCLEOTIDE SEQUENCE</scope>
</reference>
<evidence type="ECO:0000256" key="2">
    <source>
        <dbReference type="ARBA" id="ARBA00022559"/>
    </source>
</evidence>
<protein>
    <recommendedName>
        <fullName evidence="9">Heme haloperoxidase family profile domain-containing protein</fullName>
    </recommendedName>
</protein>
<evidence type="ECO:0000256" key="5">
    <source>
        <dbReference type="ARBA" id="ARBA00023002"/>
    </source>
</evidence>
<keyword evidence="11" id="KW-1185">Reference proteome</keyword>
<dbReference type="Pfam" id="PF01328">
    <property type="entry name" value="Peroxidase_2"/>
    <property type="match status" value="1"/>
</dbReference>
<dbReference type="GO" id="GO:0046872">
    <property type="term" value="F:metal ion binding"/>
    <property type="evidence" value="ECO:0007669"/>
    <property type="project" value="UniProtKB-KW"/>
</dbReference>
<dbReference type="Gene3D" id="1.10.489.10">
    <property type="entry name" value="Chloroperoxidase-like"/>
    <property type="match status" value="1"/>
</dbReference>
<dbReference type="GO" id="GO:0004601">
    <property type="term" value="F:peroxidase activity"/>
    <property type="evidence" value="ECO:0007669"/>
    <property type="project" value="UniProtKB-KW"/>
</dbReference>
<comment type="similarity">
    <text evidence="7">Belongs to the chloroperoxidase family.</text>
</comment>
<dbReference type="PANTHER" id="PTHR33577">
    <property type="entry name" value="STERIGMATOCYSTIN BIOSYNTHESIS PEROXIDASE STCC-RELATED"/>
    <property type="match status" value="1"/>
</dbReference>
<evidence type="ECO:0000256" key="3">
    <source>
        <dbReference type="ARBA" id="ARBA00022617"/>
    </source>
</evidence>
<dbReference type="AlphaFoldDB" id="A0A9P0F8T8"/>
<evidence type="ECO:0000256" key="8">
    <source>
        <dbReference type="SAM" id="SignalP"/>
    </source>
</evidence>
<feature type="chain" id="PRO_5040485698" description="Heme haloperoxidase family profile domain-containing protein" evidence="8">
    <location>
        <begin position="21"/>
        <end position="401"/>
    </location>
</feature>
<keyword evidence="6" id="KW-0408">Iron</keyword>
<dbReference type="EMBL" id="OU963868">
    <property type="protein sequence ID" value="CAH0392774.1"/>
    <property type="molecule type" value="Genomic_DNA"/>
</dbReference>
<dbReference type="PROSITE" id="PS51405">
    <property type="entry name" value="HEME_HALOPEROXIDASE"/>
    <property type="match status" value="1"/>
</dbReference>
<feature type="domain" description="Heme haloperoxidase family profile" evidence="9">
    <location>
        <begin position="34"/>
        <end position="279"/>
    </location>
</feature>
<evidence type="ECO:0000313" key="10">
    <source>
        <dbReference type="EMBL" id="CAH0392774.1"/>
    </source>
</evidence>
<evidence type="ECO:0000256" key="7">
    <source>
        <dbReference type="ARBA" id="ARBA00025795"/>
    </source>
</evidence>
<evidence type="ECO:0000256" key="6">
    <source>
        <dbReference type="ARBA" id="ARBA00023004"/>
    </source>
</evidence>
<evidence type="ECO:0000313" key="11">
    <source>
        <dbReference type="Proteomes" id="UP001152759"/>
    </source>
</evidence>
<keyword evidence="4" id="KW-0479">Metal-binding</keyword>
<evidence type="ECO:0000256" key="1">
    <source>
        <dbReference type="ARBA" id="ARBA00001970"/>
    </source>
</evidence>
<dbReference type="Proteomes" id="UP001152759">
    <property type="component" value="Chromosome 7"/>
</dbReference>